<feature type="transmembrane region" description="Helical" evidence="1">
    <location>
        <begin position="593"/>
        <end position="616"/>
    </location>
</feature>
<keyword evidence="4" id="KW-1185">Reference proteome</keyword>
<dbReference type="SUPFAM" id="SSF52540">
    <property type="entry name" value="P-loop containing nucleoside triphosphate hydrolases"/>
    <property type="match status" value="1"/>
</dbReference>
<keyword evidence="1" id="KW-0472">Membrane</keyword>
<feature type="transmembrane region" description="Helical" evidence="1">
    <location>
        <begin position="36"/>
        <end position="53"/>
    </location>
</feature>
<dbReference type="EMBL" id="FWYC01000012">
    <property type="protein sequence ID" value="SMD18262.1"/>
    <property type="molecule type" value="Genomic_DNA"/>
</dbReference>
<dbReference type="InterPro" id="IPR027417">
    <property type="entry name" value="P-loop_NTPase"/>
</dbReference>
<feature type="transmembrane region" description="Helical" evidence="1">
    <location>
        <begin position="427"/>
        <end position="444"/>
    </location>
</feature>
<name>A0A1W2F8Z9_9PSEU</name>
<dbReference type="OrthoDB" id="419058at2"/>
<evidence type="ECO:0000256" key="1">
    <source>
        <dbReference type="SAM" id="Phobius"/>
    </source>
</evidence>
<dbReference type="Gene3D" id="3.40.50.300">
    <property type="entry name" value="P-loop containing nucleotide triphosphate hydrolases"/>
    <property type="match status" value="1"/>
</dbReference>
<dbReference type="eggNOG" id="COG5635">
    <property type="taxonomic scope" value="Bacteria"/>
</dbReference>
<evidence type="ECO:0000313" key="3">
    <source>
        <dbReference type="EMBL" id="SMD18262.1"/>
    </source>
</evidence>
<keyword evidence="1" id="KW-0812">Transmembrane</keyword>
<proteinExistence type="predicted"/>
<accession>A0A1W2F8Z9</accession>
<protein>
    <submittedName>
        <fullName evidence="3">NACHT domain-containing protein</fullName>
    </submittedName>
</protein>
<dbReference type="Proteomes" id="UP000192840">
    <property type="component" value="Unassembled WGS sequence"/>
</dbReference>
<feature type="domain" description="NACHT" evidence="2">
    <location>
        <begin position="126"/>
        <end position="216"/>
    </location>
</feature>
<evidence type="ECO:0000313" key="4">
    <source>
        <dbReference type="Proteomes" id="UP000192840"/>
    </source>
</evidence>
<dbReference type="STRING" id="40571.SAMN05660733_05338"/>
<evidence type="ECO:0000259" key="2">
    <source>
        <dbReference type="Pfam" id="PF05729"/>
    </source>
</evidence>
<feature type="transmembrane region" description="Helical" evidence="1">
    <location>
        <begin position="477"/>
        <end position="498"/>
    </location>
</feature>
<feature type="transmembrane region" description="Helical" evidence="1">
    <location>
        <begin position="400"/>
        <end position="421"/>
    </location>
</feature>
<dbReference type="InterPro" id="IPR007111">
    <property type="entry name" value="NACHT_NTPase"/>
</dbReference>
<dbReference type="AlphaFoldDB" id="A0A1W2F8Z9"/>
<reference evidence="4" key="1">
    <citation type="submission" date="2017-04" db="EMBL/GenBank/DDBJ databases">
        <authorList>
            <person name="Varghese N."/>
            <person name="Submissions S."/>
        </authorList>
    </citation>
    <scope>NUCLEOTIDE SEQUENCE [LARGE SCALE GENOMIC DNA]</scope>
    <source>
        <strain evidence="4">DSM 44073</strain>
    </source>
</reference>
<dbReference type="Pfam" id="PF05729">
    <property type="entry name" value="NACHT"/>
    <property type="match status" value="1"/>
</dbReference>
<feature type="transmembrane region" description="Helical" evidence="1">
    <location>
        <begin position="504"/>
        <end position="525"/>
    </location>
</feature>
<gene>
    <name evidence="3" type="ORF">SAMN05660733_05338</name>
</gene>
<organism evidence="3 4">
    <name type="scientific">Lentzea albidocapillata</name>
    <dbReference type="NCBI Taxonomy" id="40571"/>
    <lineage>
        <taxon>Bacteria</taxon>
        <taxon>Bacillati</taxon>
        <taxon>Actinomycetota</taxon>
        <taxon>Actinomycetes</taxon>
        <taxon>Pseudonocardiales</taxon>
        <taxon>Pseudonocardiaceae</taxon>
        <taxon>Lentzea</taxon>
    </lineage>
</organism>
<feature type="transmembrane region" description="Helical" evidence="1">
    <location>
        <begin position="546"/>
        <end position="573"/>
    </location>
</feature>
<keyword evidence="1" id="KW-1133">Transmembrane helix</keyword>
<dbReference type="RefSeq" id="WP_159460493.1">
    <property type="nucleotide sequence ID" value="NZ_FWYC01000012.1"/>
</dbReference>
<sequence length="677" mass="71994">MRRYLAIAASAVIAALLLPVTVNVATSSLPGAWQPYLWVAWPVSALLAVVLVVQQVRRETAGTQDGLVLARAAAALAAGVRQQWQAELELQDLVGQALMPVLWSTGDIPGDLNGIGELATGRRGRLVVLGPPGAGKTVLAMVLTLDLLERRAPHDPVPVLLPIARWDPAEHLHDWIVRRLVEDHTGLTEEMATHLVAAGLVLPVLDGLDELSAEARVPAVISIDRLAGPVVLTSRGDQYRDALAIAGRVLGDAREVVLGAAEADTLINYVTCGAPDDPRWRPVAAHMCAAPTGPLAASLASPLLAWLARTTYRDPRTDPAELLDLAAPAAIERHLLASFVDTRYRTDHPRRPTPGLRRGKPPTYEPAMAREWLGTVARYLELRRTDGFVWWRLRDTLPRWVLPLLCGGIGGIGGLVGGFVASPGNPWVVAGGAVWAAALGAWNASRAGRGSTPFVVAGRPGGTAPTLRSMWIVFYQVVRTGVALGLVVATISTMWLGWAGFLELFAAIAALTVAIAILYSVHEGLDKRLAPVGAVRAASPRTSLRAIGYADLLSTVGVGLFILCLSMAVVVILSPLAPTGSEQIGVDRGLRLGAGLLIALSAAMVGQSDWFAFAVVKIQFALHGILPCRLMRFLDDAHSRGVLRQVGTSYEFRHARLRAVLAEPPGHGPRVGAGQDV</sequence>